<feature type="compositionally biased region" description="Basic and acidic residues" evidence="2">
    <location>
        <begin position="1162"/>
        <end position="1173"/>
    </location>
</feature>
<proteinExistence type="inferred from homology"/>
<accession>A0A0D9QR46</accession>
<feature type="region of interest" description="Disordered" evidence="2">
    <location>
        <begin position="1150"/>
        <end position="1240"/>
    </location>
</feature>
<dbReference type="OMA" id="CIVKLCK"/>
<feature type="compositionally biased region" description="Polar residues" evidence="2">
    <location>
        <begin position="1524"/>
        <end position="1539"/>
    </location>
</feature>
<feature type="compositionally biased region" description="Polar residues" evidence="2">
    <location>
        <begin position="2035"/>
        <end position="2052"/>
    </location>
</feature>
<feature type="region of interest" description="Disordered" evidence="2">
    <location>
        <begin position="1406"/>
        <end position="1428"/>
    </location>
</feature>
<gene>
    <name evidence="4" type="ORF">AK88_01135</name>
</gene>
<evidence type="ECO:0000256" key="1">
    <source>
        <dbReference type="ARBA" id="ARBA00009242"/>
    </source>
</evidence>
<dbReference type="Pfam" id="PF03561">
    <property type="entry name" value="Allantoicase"/>
    <property type="match status" value="3"/>
</dbReference>
<feature type="compositionally biased region" description="Polar residues" evidence="2">
    <location>
        <begin position="189"/>
        <end position="200"/>
    </location>
</feature>
<feature type="region of interest" description="Disordered" evidence="2">
    <location>
        <begin position="2232"/>
        <end position="2267"/>
    </location>
</feature>
<feature type="region of interest" description="Disordered" evidence="2">
    <location>
        <begin position="2187"/>
        <end position="2212"/>
    </location>
</feature>
<name>A0A0D9QR46_PLAFR</name>
<dbReference type="GO" id="GO:0000256">
    <property type="term" value="P:allantoin catabolic process"/>
    <property type="evidence" value="ECO:0007669"/>
    <property type="project" value="InterPro"/>
</dbReference>
<dbReference type="InterPro" id="IPR005164">
    <property type="entry name" value="Allantoicase"/>
</dbReference>
<dbReference type="RefSeq" id="XP_012334196.1">
    <property type="nucleotide sequence ID" value="XM_012478773.1"/>
</dbReference>
<dbReference type="EMBL" id="KQ001653">
    <property type="protein sequence ID" value="KJP89257.1"/>
    <property type="molecule type" value="Genomic_DNA"/>
</dbReference>
<dbReference type="OrthoDB" id="10266039at2759"/>
<feature type="domain" description="Allantoicase" evidence="3">
    <location>
        <begin position="2375"/>
        <end position="2550"/>
    </location>
</feature>
<protein>
    <recommendedName>
        <fullName evidence="3">Allantoicase domain-containing protein</fullName>
    </recommendedName>
</protein>
<feature type="region of interest" description="Disordered" evidence="2">
    <location>
        <begin position="1040"/>
        <end position="1087"/>
    </location>
</feature>
<feature type="region of interest" description="Disordered" evidence="2">
    <location>
        <begin position="1507"/>
        <end position="1539"/>
    </location>
</feature>
<sequence>MADDKSGKGAYINNPEFPYKNLNIKKIERIRKSVSLGSQFFIHKNPINDESGGREAVPKQGNLQNYGNSLSKKFSKSKNFIERNIEKISSLSKKNDMFLKTKKTCNRSHVVGYDVHKDAKRDIKEKATTVFGAAPLKNRAAGSTPGNIGNANQHGNKNILSKTPVNHLKHKTTLVHAKHKSAECDSGRNKTYSTNSNNNAGEAVKSAKKFPGIGERGNRQHVVTNFEKPKSFARNYDVGGGGPASTAKLGSYVASYASSNHAAANNSNSNALLRTQKTLLDEDTAGQNRMAKVPSTGMASRSAGHDRGETHLRKNAHVSKGMMKQNEWADIKNNVTQEEVAKKNKQQTNAQVTHYQPDKDKHVTNEGGKKIENKLKESSDVVSPYEDNEIKNKGIDYVMDRKMQGEDTLESQTCELNEIGKLEYDGSGEGTDIYCTNHQQKPKPTDEGEHMYPQNNFPNGYHYGGGGVEKGDRGGDVRRGIYVYDDDKGGSYEMCESGAREDGHEAKEQVDEDNEEEVIVTEESQGSEGDGVLLRETNNIAPPICNSDNAEAGKKEFPEKSISLNDNSSLDTVTNYSFQSKKDHQSWGEKIKLKNGTTKKLQSVDYTSKTMHKEKGKALSSRYAHLDSLGKKTNAERLTHNKNVNELCGNVRSSIGAFDELLLRRPANLKGRSVPPSGMSVLNGGKEIGAHSGTTTIREPNEGLTSRDNYSLNEYRMVEGKFMQEDFSAKYREGQSDEIEKPSEEPNGMTRTCIKSEENFLFDKNRYNNVKRDGQKEREEITHKQQVYTHYGENELEIMVGEMEKLDEGACDVYAKKSDTVRSDKRLSEPSSVQNAQMHTCGNGLDNVIEAADSPIQKRNALNEDTLKKQLANSYDYEFSSSRKANHSLSGSNFSPVHKNHSTEAQNLGNANEGEVHSDDEDYKLVTENKSTEDEMDEKNEEVSEEEKEEKEKKKGEILNDFPDYDGDTADDKHPNGDSPRGQCYGEGGHIKEPNKGYFDKSFNEDSVEKEHLYGDPDSANIPSRIFLTVNGTDAQKGVQKNAHDSVQFNKSGGEPFEGKREVVRGTEATENRGDKPDEQDDDKHKFLCSSSDTYHVDVLKLYNNKLSHEAGNKKNNKLINKNMILKEIFGSNYESSLKNDLNESSNVIGREQEAAEEDGDEAGKVVEEHAQDGVEEEAPNYPNEDTTKKEPPNNSAAIISDDKCDHYASNKSIGGDAHEPFESQFDTSNSVEKDSFGSELANDEDSLLKRYEENSSPLILSKPLFNDKTSESSYNTSVLMGRAKKESLSFQDTTAGGNSHKDRNRNDDVLVKKKGLQNLEDTPNYTEQKRTHNAGELSNEYKEGGYTSKAMLEKEAVGNAQDPAMHVHKVVTDGWGEYYDAGESSDVKRVEEPDSENEMAILDGVGEKTAQEDINNRAPNDEKAERADGLFEKKKRKGCEHPYDHYIDEYEQGFSLVNQTAGERKRNEIVEQIVMYETRRNSQGGQYRSYKDYVKVGELEGRNHIREELRGGPTEEDNPMQPHKTSWTQKAQPGSDGVANTENELTHAHGETHGDRKHKAIWKYKDKNFLIYRDKLFQEKEKEANQRNSHMHDDEQLDTHYGKKFDVNKEREYLFDSMSDNYNYDYLRKGRSGKNSSQMMNLYESIKSRMEASGNKESDNSNLKSVISDDYYLDYIKNRRKHSNKYQGQKSRVDSYNKVQQSSNEHDLMINKRKRKNIFESDSLINDSKHEHNFDLPRNNNEFLDDVKKKIKKINHIECSHLSYGNSESSKAGALYSSINETTNSSHTIVSKRSKYILKHSNASSLCDDVPLFFNFVNCSSIVLGSEIIYVTDETYGKCENILKDKPFHTANVERGYYEDYSNDLYNVTNSNLSIGIAHPRKRLDDMAGKGKVGNFPGARMNCSREERIGGESGYLKLSEESSKWGECPGWLTKRRIKKYFDFCIVKLCKPTLIKGIDIDTNNFLGNYAPYVSIEGAYIEDDMLMSAESFSKYVDQIKYQNKKKKYFMFEKDFFSQHHPRGRSNERGGVHNENGECSNTGDVSNRNKNHSANADRKNLFLSSRNSSGENRYWSNERRRLDDHVLNNREEVELVIDGKTYFKRNKYFYEPILIDPLDKSDQVYENYLEILRYNDKYKKLRTNPKSTSFVANGNEYRYIDNKLYTLVDVTREIASRYPGIHKGCLLRSSSSPVGTDPNGANSGEGRGYSSGDHYGDRFVGVEGDGPSGAMCHGEYPTGSAAQGGRGENDDNCENGVNGENSEEEEGNPFLSNSYNSNTLFLDNDYSVEKKIYNDLHKQYQWVSILEDERMNPGFKNYNHNCFNINTCNKIFTHLIVCLLPDGGINKLRVYGEIKISENVRKKSYKKTINACDILDGSHVVYTTDEFYGKSENILIDQNSEYVMGWQTRRLINRPLRYVENLTINNISSIFFNNNYCIIKLSFITSIKYIEINTIFYEYNFPLCVSIDYCYMKEVHSEEKSKQIEFFGENIENIQWKELLPLSYIKGNHINFFTVNGSSSDEAPLPDMVSSHLRLNIYPDGGINTIKAYGPVVEV</sequence>
<dbReference type="SUPFAM" id="SSF49785">
    <property type="entry name" value="Galactose-binding domain-like"/>
    <property type="match status" value="3"/>
</dbReference>
<feature type="compositionally biased region" description="Basic and acidic residues" evidence="2">
    <location>
        <begin position="356"/>
        <end position="368"/>
    </location>
</feature>
<feature type="region of interest" description="Disordered" evidence="2">
    <location>
        <begin position="1683"/>
        <end position="1704"/>
    </location>
</feature>
<feature type="region of interest" description="Disordered" evidence="2">
    <location>
        <begin position="884"/>
        <end position="905"/>
    </location>
</feature>
<dbReference type="VEuPathDB" id="PlasmoDB:AK88_01135"/>
<feature type="compositionally biased region" description="Basic and acidic residues" evidence="2">
    <location>
        <begin position="1300"/>
        <end position="1312"/>
    </location>
</feature>
<comment type="similarity">
    <text evidence="1">Belongs to the allantoicase family.</text>
</comment>
<evidence type="ECO:0000259" key="3">
    <source>
        <dbReference type="Pfam" id="PF03561"/>
    </source>
</evidence>
<feature type="compositionally biased region" description="Polar residues" evidence="2">
    <location>
        <begin position="692"/>
        <end position="706"/>
    </location>
</feature>
<feature type="compositionally biased region" description="Polar residues" evidence="2">
    <location>
        <begin position="884"/>
        <end position="895"/>
    </location>
</feature>
<feature type="compositionally biased region" description="Basic and acidic residues" evidence="2">
    <location>
        <begin position="989"/>
        <end position="1004"/>
    </location>
</feature>
<keyword evidence="5" id="KW-1185">Reference proteome</keyword>
<evidence type="ECO:0000313" key="4">
    <source>
        <dbReference type="EMBL" id="KJP89257.1"/>
    </source>
</evidence>
<dbReference type="GeneID" id="24266449"/>
<feature type="compositionally biased region" description="Basic and acidic residues" evidence="2">
    <location>
        <begin position="2023"/>
        <end position="2034"/>
    </location>
</feature>
<feature type="domain" description="Allantoicase" evidence="3">
    <location>
        <begin position="2292"/>
        <end position="2352"/>
    </location>
</feature>
<dbReference type="PANTHER" id="PTHR12045">
    <property type="entry name" value="ALLANTOICASE"/>
    <property type="match status" value="1"/>
</dbReference>
<feature type="compositionally biased region" description="Acidic residues" evidence="2">
    <location>
        <begin position="934"/>
        <end position="949"/>
    </location>
</feature>
<feature type="region of interest" description="Disordered" evidence="2">
    <location>
        <begin position="687"/>
        <end position="706"/>
    </location>
</feature>
<reference evidence="4 5" key="1">
    <citation type="submission" date="2014-03" db="EMBL/GenBank/DDBJ databases">
        <title>The Genome Sequence of Plasmodium fragile nilgiri.</title>
        <authorList>
            <consortium name="The Broad Institute Genomics Platform"/>
            <consortium name="The Broad Institute Genome Sequencing Center for Infectious Disease"/>
            <person name="Neafsey D."/>
            <person name="Duraisingh M."/>
            <person name="Young S.K."/>
            <person name="Zeng Q."/>
            <person name="Gargeya S."/>
            <person name="Abouelleil A."/>
            <person name="Alvarado L."/>
            <person name="Chapman S.B."/>
            <person name="Gainer-Dewar J."/>
            <person name="Goldberg J."/>
            <person name="Griggs A."/>
            <person name="Gujja S."/>
            <person name="Hansen M."/>
            <person name="Howarth C."/>
            <person name="Imamovic A."/>
            <person name="Larimer J."/>
            <person name="Pearson M."/>
            <person name="Poon T.W."/>
            <person name="Priest M."/>
            <person name="Roberts A."/>
            <person name="Saif S."/>
            <person name="Shea T."/>
            <person name="Sykes S."/>
            <person name="Wortman J."/>
            <person name="Nusbaum C."/>
            <person name="Birren B."/>
        </authorList>
    </citation>
    <scope>NUCLEOTIDE SEQUENCE [LARGE SCALE GENOMIC DNA]</scope>
    <source>
        <strain evidence="5">nilgiri</strain>
    </source>
</reference>
<evidence type="ECO:0000256" key="2">
    <source>
        <dbReference type="SAM" id="MobiDB-lite"/>
    </source>
</evidence>
<feature type="domain" description="Allantoicase" evidence="3">
    <location>
        <begin position="1925"/>
        <end position="2011"/>
    </location>
</feature>
<feature type="region of interest" description="Disordered" evidence="2">
    <location>
        <begin position="339"/>
        <end position="368"/>
    </location>
</feature>
<feature type="compositionally biased region" description="Polar residues" evidence="2">
    <location>
        <begin position="2187"/>
        <end position="2200"/>
    </location>
</feature>
<evidence type="ECO:0000313" key="5">
    <source>
        <dbReference type="Proteomes" id="UP000054561"/>
    </source>
</evidence>
<feature type="region of interest" description="Disordered" evidence="2">
    <location>
        <begin position="291"/>
        <end position="311"/>
    </location>
</feature>
<dbReference type="InterPro" id="IPR008979">
    <property type="entry name" value="Galactose-bd-like_sf"/>
</dbReference>
<feature type="compositionally biased region" description="Polar residues" evidence="2">
    <location>
        <begin position="1289"/>
        <end position="1298"/>
    </location>
</feature>
<feature type="region of interest" description="Disordered" evidence="2">
    <location>
        <begin position="2019"/>
        <end position="2060"/>
    </location>
</feature>
<dbReference type="Proteomes" id="UP000054561">
    <property type="component" value="Unassembled WGS sequence"/>
</dbReference>
<dbReference type="Gene3D" id="2.60.120.260">
    <property type="entry name" value="Galactose-binding domain-like"/>
    <property type="match status" value="3"/>
</dbReference>
<dbReference type="InterPro" id="IPR015908">
    <property type="entry name" value="Allantoicase_dom"/>
</dbReference>
<feature type="region of interest" description="Disordered" evidence="2">
    <location>
        <begin position="1277"/>
        <end position="1342"/>
    </location>
</feature>
<feature type="region of interest" description="Disordered" evidence="2">
    <location>
        <begin position="47"/>
        <end position="70"/>
    </location>
</feature>
<feature type="region of interest" description="Disordered" evidence="2">
    <location>
        <begin position="928"/>
        <end position="1004"/>
    </location>
</feature>
<dbReference type="PANTHER" id="PTHR12045:SF3">
    <property type="entry name" value="INACTIVE ALLANTOICASE-RELATED"/>
    <property type="match status" value="1"/>
</dbReference>
<feature type="compositionally biased region" description="Basic and acidic residues" evidence="2">
    <location>
        <begin position="1057"/>
        <end position="1086"/>
    </location>
</feature>
<dbReference type="GO" id="GO:0004037">
    <property type="term" value="F:allantoicase activity"/>
    <property type="evidence" value="ECO:0007669"/>
    <property type="project" value="InterPro"/>
</dbReference>
<organism evidence="4 5">
    <name type="scientific">Plasmodium fragile</name>
    <dbReference type="NCBI Taxonomy" id="5857"/>
    <lineage>
        <taxon>Eukaryota</taxon>
        <taxon>Sar</taxon>
        <taxon>Alveolata</taxon>
        <taxon>Apicomplexa</taxon>
        <taxon>Aconoidasida</taxon>
        <taxon>Haemosporida</taxon>
        <taxon>Plasmodiidae</taxon>
        <taxon>Plasmodium</taxon>
        <taxon>Plasmodium (Plasmodium)</taxon>
    </lineage>
</organism>
<feature type="region of interest" description="Disordered" evidence="2">
    <location>
        <begin position="177"/>
        <end position="200"/>
    </location>
</feature>